<dbReference type="Pfam" id="PF00535">
    <property type="entry name" value="Glycos_transf_2"/>
    <property type="match status" value="1"/>
</dbReference>
<organism evidence="2 3">
    <name type="scientific">Mucilaginibacter galii</name>
    <dbReference type="NCBI Taxonomy" id="2005073"/>
    <lineage>
        <taxon>Bacteria</taxon>
        <taxon>Pseudomonadati</taxon>
        <taxon>Bacteroidota</taxon>
        <taxon>Sphingobacteriia</taxon>
        <taxon>Sphingobacteriales</taxon>
        <taxon>Sphingobacteriaceae</taxon>
        <taxon>Mucilaginibacter</taxon>
    </lineage>
</organism>
<evidence type="ECO:0000259" key="1">
    <source>
        <dbReference type="Pfam" id="PF00535"/>
    </source>
</evidence>
<proteinExistence type="predicted"/>
<dbReference type="PANTHER" id="PTHR43179:SF7">
    <property type="entry name" value="RHAMNOSYLTRANSFERASE WBBL"/>
    <property type="match status" value="1"/>
</dbReference>
<dbReference type="InterPro" id="IPR001173">
    <property type="entry name" value="Glyco_trans_2-like"/>
</dbReference>
<keyword evidence="3" id="KW-1185">Reference proteome</keyword>
<dbReference type="PANTHER" id="PTHR43179">
    <property type="entry name" value="RHAMNOSYLTRANSFERASE WBBL"/>
    <property type="match status" value="1"/>
</dbReference>
<evidence type="ECO:0000313" key="2">
    <source>
        <dbReference type="EMBL" id="GGI50270.1"/>
    </source>
</evidence>
<feature type="domain" description="Glycosyltransferase 2-like" evidence="1">
    <location>
        <begin position="4"/>
        <end position="163"/>
    </location>
</feature>
<protein>
    <recommendedName>
        <fullName evidence="1">Glycosyltransferase 2-like domain-containing protein</fullName>
    </recommendedName>
</protein>
<comment type="caution">
    <text evidence="2">The sequence shown here is derived from an EMBL/GenBank/DDBJ whole genome shotgun (WGS) entry which is preliminary data.</text>
</comment>
<reference evidence="2" key="1">
    <citation type="journal article" date="2014" name="Int. J. Syst. Evol. Microbiol.">
        <title>Complete genome sequence of Corynebacterium casei LMG S-19264T (=DSM 44701T), isolated from a smear-ripened cheese.</title>
        <authorList>
            <consortium name="US DOE Joint Genome Institute (JGI-PGF)"/>
            <person name="Walter F."/>
            <person name="Albersmeier A."/>
            <person name="Kalinowski J."/>
            <person name="Ruckert C."/>
        </authorList>
    </citation>
    <scope>NUCLEOTIDE SEQUENCE</scope>
    <source>
        <strain evidence="2">CCM 8711</strain>
    </source>
</reference>
<dbReference type="CDD" id="cd04186">
    <property type="entry name" value="GT_2_like_c"/>
    <property type="match status" value="1"/>
</dbReference>
<gene>
    <name evidence="2" type="ORF">GCM10011425_14820</name>
</gene>
<evidence type="ECO:0000313" key="3">
    <source>
        <dbReference type="Proteomes" id="UP000662074"/>
    </source>
</evidence>
<dbReference type="InterPro" id="IPR029044">
    <property type="entry name" value="Nucleotide-diphossugar_trans"/>
</dbReference>
<dbReference type="Gene3D" id="3.90.550.10">
    <property type="entry name" value="Spore Coat Polysaccharide Biosynthesis Protein SpsA, Chain A"/>
    <property type="match status" value="1"/>
</dbReference>
<dbReference type="Proteomes" id="UP000662074">
    <property type="component" value="Unassembled WGS sequence"/>
</dbReference>
<dbReference type="AlphaFoldDB" id="A0A917N0W4"/>
<name>A0A917N0W4_9SPHI</name>
<reference evidence="2" key="2">
    <citation type="submission" date="2020-09" db="EMBL/GenBank/DDBJ databases">
        <authorList>
            <person name="Sun Q."/>
            <person name="Sedlacek I."/>
        </authorList>
    </citation>
    <scope>NUCLEOTIDE SEQUENCE</scope>
    <source>
        <strain evidence="2">CCM 8711</strain>
    </source>
</reference>
<dbReference type="RefSeq" id="WP_188415309.1">
    <property type="nucleotide sequence ID" value="NZ_BMDO01000003.1"/>
</dbReference>
<dbReference type="SUPFAM" id="SSF53448">
    <property type="entry name" value="Nucleotide-diphospho-sugar transferases"/>
    <property type="match status" value="1"/>
</dbReference>
<dbReference type="EMBL" id="BMDO01000003">
    <property type="protein sequence ID" value="GGI50270.1"/>
    <property type="molecule type" value="Genomic_DNA"/>
</dbReference>
<accession>A0A917N0W4</accession>
<sequence>MKLSVIIVNHNTCNLLKQALIALKVAIQQMDAEVILVDNASADQSVKMISTEFSEFQLIVNDKNVSFSKAANQGIKEATGSHILLLHPSIIVGEDTLDKILDFMKLHPDTGGVSVRMLDAEGHFVPESKKSMPDNWINFFKYTGLSKLFSKSQLFSHHYKAGWVEEFENTETDVLNNCFMLLRKDALSEIGLFDERFVVYGQDIDLSYRIRLAGFKNFYFAKTFVIQQHTSPVSKASMYYIRNFYGAMLIFAAKYLFRMPELRMKAMPRWSSSAYELKQ</sequence>